<dbReference type="OrthoDB" id="9806653at2"/>
<dbReference type="AlphaFoldDB" id="L1QNC2"/>
<dbReference type="GO" id="GO:0016757">
    <property type="term" value="F:glycosyltransferase activity"/>
    <property type="evidence" value="ECO:0007669"/>
    <property type="project" value="InterPro"/>
</dbReference>
<dbReference type="Gene3D" id="3.40.50.2000">
    <property type="entry name" value="Glycogen Phosphorylase B"/>
    <property type="match status" value="2"/>
</dbReference>
<dbReference type="RefSeq" id="WP_005210495.1">
    <property type="nucleotide sequence ID" value="NZ_KB291607.1"/>
</dbReference>
<dbReference type="PANTHER" id="PTHR12526">
    <property type="entry name" value="GLYCOSYLTRANSFERASE"/>
    <property type="match status" value="1"/>
</dbReference>
<sequence length="352" mass="40473">MKRILYVTTISETINAFLVPHIEYLLDNNYEVECACNIGLNLDKRLLDKNLVIHDIPFSRSPLSTSNIGAYKKIKEVIKNGQYDYVHVHTPIAAFITRLATRNMNISIIYTAHGFHFYKGAPMLNWIVYYNLEKIAARWTDCIITMNEEDFILAKEKFKYKNNKIFKINGIGLDLNKYSNNSNDLREFKKSLGLKDEDFVITIIAELIKRKNHLQIIDTMKLLYKEYPNIKVLFVGKGVLKDNYKKYIEDNNLSESIKLLGFRNDVSEIINISNIIALFSLQEGLPRNLMEAMAIGKSIICTNIRGNNDLVKDNINGLLVPINDIQATKEAILKIYNDDKLAEKLVIIISMI</sequence>
<keyword evidence="4" id="KW-1185">Reference proteome</keyword>
<accession>L1QNC2</accession>
<protein>
    <submittedName>
        <fullName evidence="3">Glycosyltransferase, group 1 family protein</fullName>
    </submittedName>
</protein>
<evidence type="ECO:0000313" key="3">
    <source>
        <dbReference type="EMBL" id="EKY29067.1"/>
    </source>
</evidence>
<gene>
    <name evidence="3" type="ORF">HMPREF0216_00426</name>
</gene>
<organism evidence="3 4">
    <name type="scientific">Clostridium celatum DSM 1785</name>
    <dbReference type="NCBI Taxonomy" id="545697"/>
    <lineage>
        <taxon>Bacteria</taxon>
        <taxon>Bacillati</taxon>
        <taxon>Bacillota</taxon>
        <taxon>Clostridia</taxon>
        <taxon>Eubacteriales</taxon>
        <taxon>Clostridiaceae</taxon>
        <taxon>Clostridium</taxon>
    </lineage>
</organism>
<proteinExistence type="predicted"/>
<dbReference type="HOGENOM" id="CLU_009583_0_1_9"/>
<keyword evidence="3" id="KW-0808">Transferase</keyword>
<dbReference type="Pfam" id="PF13477">
    <property type="entry name" value="Glyco_trans_4_2"/>
    <property type="match status" value="1"/>
</dbReference>
<dbReference type="eggNOG" id="COG0438">
    <property type="taxonomic scope" value="Bacteria"/>
</dbReference>
<feature type="domain" description="Glycosyltransferase subfamily 4-like N-terminal" evidence="2">
    <location>
        <begin position="4"/>
        <end position="146"/>
    </location>
</feature>
<reference evidence="3 4" key="1">
    <citation type="submission" date="2012-05" db="EMBL/GenBank/DDBJ databases">
        <authorList>
            <person name="Weinstock G."/>
            <person name="Sodergren E."/>
            <person name="Lobos E.A."/>
            <person name="Fulton L."/>
            <person name="Fulton R."/>
            <person name="Courtney L."/>
            <person name="Fronick C."/>
            <person name="O'Laughlin M."/>
            <person name="Godfrey J."/>
            <person name="Wilson R.M."/>
            <person name="Miner T."/>
            <person name="Farmer C."/>
            <person name="Delehaunty K."/>
            <person name="Cordes M."/>
            <person name="Minx P."/>
            <person name="Tomlinson C."/>
            <person name="Chen J."/>
            <person name="Wollam A."/>
            <person name="Pepin K.H."/>
            <person name="Bhonagiri V."/>
            <person name="Zhang X."/>
            <person name="Suruliraj S."/>
            <person name="Warren W."/>
            <person name="Mitreva M."/>
            <person name="Mardis E.R."/>
            <person name="Wilson R.K."/>
        </authorList>
    </citation>
    <scope>NUCLEOTIDE SEQUENCE [LARGE SCALE GENOMIC DNA]</scope>
    <source>
        <strain evidence="3 4">DSM 1785</strain>
    </source>
</reference>
<dbReference type="PANTHER" id="PTHR12526:SF630">
    <property type="entry name" value="GLYCOSYLTRANSFERASE"/>
    <property type="match status" value="1"/>
</dbReference>
<dbReference type="Proteomes" id="UP000010420">
    <property type="component" value="Unassembled WGS sequence"/>
</dbReference>
<feature type="domain" description="Glycosyl transferase family 1" evidence="1">
    <location>
        <begin position="187"/>
        <end position="345"/>
    </location>
</feature>
<dbReference type="InterPro" id="IPR001296">
    <property type="entry name" value="Glyco_trans_1"/>
</dbReference>
<evidence type="ECO:0000259" key="2">
    <source>
        <dbReference type="Pfam" id="PF13477"/>
    </source>
</evidence>
<dbReference type="EMBL" id="AMEZ01000013">
    <property type="protein sequence ID" value="EKY29067.1"/>
    <property type="molecule type" value="Genomic_DNA"/>
</dbReference>
<evidence type="ECO:0000259" key="1">
    <source>
        <dbReference type="Pfam" id="PF00534"/>
    </source>
</evidence>
<dbReference type="STRING" id="545697.HMPREF0216_00426"/>
<comment type="caution">
    <text evidence="3">The sequence shown here is derived from an EMBL/GenBank/DDBJ whole genome shotgun (WGS) entry which is preliminary data.</text>
</comment>
<dbReference type="InterPro" id="IPR028098">
    <property type="entry name" value="Glyco_trans_4-like_N"/>
</dbReference>
<dbReference type="Pfam" id="PF00534">
    <property type="entry name" value="Glycos_transf_1"/>
    <property type="match status" value="1"/>
</dbReference>
<dbReference type="SUPFAM" id="SSF53756">
    <property type="entry name" value="UDP-Glycosyltransferase/glycogen phosphorylase"/>
    <property type="match status" value="1"/>
</dbReference>
<dbReference type="CDD" id="cd03808">
    <property type="entry name" value="GT4_CapM-like"/>
    <property type="match status" value="1"/>
</dbReference>
<evidence type="ECO:0000313" key="4">
    <source>
        <dbReference type="Proteomes" id="UP000010420"/>
    </source>
</evidence>
<name>L1QNC2_9CLOT</name>
<dbReference type="PATRIC" id="fig|545697.3.peg.419"/>